<feature type="transmembrane region" description="Helical" evidence="2">
    <location>
        <begin position="32"/>
        <end position="51"/>
    </location>
</feature>
<feature type="transmembrane region" description="Helical" evidence="2">
    <location>
        <begin position="115"/>
        <end position="136"/>
    </location>
</feature>
<dbReference type="SMART" id="SM00460">
    <property type="entry name" value="TGc"/>
    <property type="match status" value="1"/>
</dbReference>
<protein>
    <recommendedName>
        <fullName evidence="3">Transglutaminase-like domain-containing protein</fullName>
    </recommendedName>
</protein>
<reference evidence="5" key="1">
    <citation type="journal article" date="2019" name="Int. J. Syst. Evol. Microbiol.">
        <title>The Global Catalogue of Microorganisms (GCM) 10K type strain sequencing project: providing services to taxonomists for standard genome sequencing and annotation.</title>
        <authorList>
            <consortium name="The Broad Institute Genomics Platform"/>
            <consortium name="The Broad Institute Genome Sequencing Center for Infectious Disease"/>
            <person name="Wu L."/>
            <person name="Ma J."/>
        </authorList>
    </citation>
    <scope>NUCLEOTIDE SEQUENCE [LARGE SCALE GENOMIC DNA]</scope>
    <source>
        <strain evidence="5">CGMCC 1.6960</strain>
    </source>
</reference>
<gene>
    <name evidence="4" type="ORF">GCM10010968_20390</name>
</gene>
<dbReference type="PANTHER" id="PTHR42736">
    <property type="entry name" value="PROTEIN-GLUTAMINE GAMMA-GLUTAMYLTRANSFERASE"/>
    <property type="match status" value="1"/>
</dbReference>
<feature type="transmembrane region" description="Helical" evidence="2">
    <location>
        <begin position="7"/>
        <end position="26"/>
    </location>
</feature>
<dbReference type="Pfam" id="PF11992">
    <property type="entry name" value="TgpA_N"/>
    <property type="match status" value="1"/>
</dbReference>
<dbReference type="PANTHER" id="PTHR42736:SF1">
    <property type="entry name" value="PROTEIN-GLUTAMINE GAMMA-GLUTAMYLTRANSFERASE"/>
    <property type="match status" value="1"/>
</dbReference>
<evidence type="ECO:0000256" key="2">
    <source>
        <dbReference type="SAM" id="Phobius"/>
    </source>
</evidence>
<keyword evidence="2" id="KW-0812">Transmembrane</keyword>
<feature type="region of interest" description="Disordered" evidence="1">
    <location>
        <begin position="521"/>
        <end position="575"/>
    </location>
</feature>
<dbReference type="Gene3D" id="3.10.620.30">
    <property type="match status" value="1"/>
</dbReference>
<dbReference type="InterPro" id="IPR021878">
    <property type="entry name" value="TgpA_N"/>
</dbReference>
<evidence type="ECO:0000259" key="3">
    <source>
        <dbReference type="SMART" id="SM00460"/>
    </source>
</evidence>
<feature type="transmembrane region" description="Helical" evidence="2">
    <location>
        <begin position="165"/>
        <end position="183"/>
    </location>
</feature>
<feature type="transmembrane region" description="Helical" evidence="2">
    <location>
        <begin position="58"/>
        <end position="76"/>
    </location>
</feature>
<dbReference type="SUPFAM" id="SSF54001">
    <property type="entry name" value="Cysteine proteinases"/>
    <property type="match status" value="1"/>
</dbReference>
<sequence>MIARAPGVGAILIAIAAACVPMWWIFGTLQLVVALAVALLVGAALGVLAAVRRWSGLSLLLSGIAAFALLVVPLTAPQRIPRGEWLPALGDSAAALVLSWRRLLSIGLPVGTSDALLVAPVVLVLAGSVAGVWLALRSPRAEVAAAIPAAIGVWAVLWGPHDLPMPWLTGLVAIVPITAYVALVRQARRRSRSPRALSSLARRVGAGAVVAVLAAGAAAAAGAFAQLPDRIVLRGDPPSSIDLVGASPLSSHRSFWEEGERDAEQLAATGLEPGDRIRLAALDAYDGQVLGVGRAAFERVAAAEAGDGRVVGITVGSLETPWLPTVGTPSAIRFVGPRSAELASGLHRDDALDALVAIPGLEEGDGVQLLVQPGPPVVDAAGIPTLDPADPRQGVTELPDAMLTALAAWTGDAQRPGERLAALVAGIRADGYVSHGVLPDEVPSRAGHSLERLEELFEAPMVGDAEQYATAAMLLARQVGFDARVVVGFTPGSIEPDAPTRVLGSDADAWIEVRTETGWVGIDVSPEPRPIPDEEEGAPTVVEQPPAQQAPAPAPAGQDAGNDAAAPNAPQEPVDDGSRLLAALAAAGSVLGLLALVAALPVGLVVSKVVRRRRRRAADEPRDRAEGAWAELADALHDRGADLPPGGTRLEQSGAHEGMRALAERVDRAVFAPRPPTEQEIDEAWRIGDRVLADHDAERGRLRRLAAVLNPSSLARR</sequence>
<feature type="compositionally biased region" description="Low complexity" evidence="1">
    <location>
        <begin position="544"/>
        <end position="571"/>
    </location>
</feature>
<accession>A0ABQ2KQ25</accession>
<dbReference type="RefSeq" id="WP_188718210.1">
    <property type="nucleotide sequence ID" value="NZ_BAABBD010000003.1"/>
</dbReference>
<dbReference type="EMBL" id="BMLM01000002">
    <property type="protein sequence ID" value="GGN86667.1"/>
    <property type="molecule type" value="Genomic_DNA"/>
</dbReference>
<dbReference type="Pfam" id="PF01841">
    <property type="entry name" value="Transglut_core"/>
    <property type="match status" value="1"/>
</dbReference>
<comment type="caution">
    <text evidence="4">The sequence shown here is derived from an EMBL/GenBank/DDBJ whole genome shotgun (WGS) entry which is preliminary data.</text>
</comment>
<name>A0ABQ2KQ25_9MICO</name>
<evidence type="ECO:0000313" key="5">
    <source>
        <dbReference type="Proteomes" id="UP000626982"/>
    </source>
</evidence>
<keyword evidence="5" id="KW-1185">Reference proteome</keyword>
<feature type="transmembrane region" description="Helical" evidence="2">
    <location>
        <begin position="204"/>
        <end position="225"/>
    </location>
</feature>
<feature type="domain" description="Transglutaminase-like" evidence="3">
    <location>
        <begin position="457"/>
        <end position="526"/>
    </location>
</feature>
<evidence type="ECO:0000313" key="4">
    <source>
        <dbReference type="EMBL" id="GGN86667.1"/>
    </source>
</evidence>
<evidence type="ECO:0000256" key="1">
    <source>
        <dbReference type="SAM" id="MobiDB-lite"/>
    </source>
</evidence>
<feature type="transmembrane region" description="Helical" evidence="2">
    <location>
        <begin position="143"/>
        <end position="159"/>
    </location>
</feature>
<dbReference type="Proteomes" id="UP000626982">
    <property type="component" value="Unassembled WGS sequence"/>
</dbReference>
<dbReference type="InterPro" id="IPR052901">
    <property type="entry name" value="Bact_TGase-like"/>
</dbReference>
<dbReference type="InterPro" id="IPR038765">
    <property type="entry name" value="Papain-like_cys_pep_sf"/>
</dbReference>
<keyword evidence="2" id="KW-0472">Membrane</keyword>
<organism evidence="4 5">
    <name type="scientific">Agrococcus terreus</name>
    <dbReference type="NCBI Taxonomy" id="574649"/>
    <lineage>
        <taxon>Bacteria</taxon>
        <taxon>Bacillati</taxon>
        <taxon>Actinomycetota</taxon>
        <taxon>Actinomycetes</taxon>
        <taxon>Micrococcales</taxon>
        <taxon>Microbacteriaceae</taxon>
        <taxon>Agrococcus</taxon>
    </lineage>
</organism>
<keyword evidence="2" id="KW-1133">Transmembrane helix</keyword>
<proteinExistence type="predicted"/>
<dbReference type="PROSITE" id="PS51257">
    <property type="entry name" value="PROKAR_LIPOPROTEIN"/>
    <property type="match status" value="1"/>
</dbReference>
<feature type="transmembrane region" description="Helical" evidence="2">
    <location>
        <begin position="580"/>
        <end position="606"/>
    </location>
</feature>
<dbReference type="InterPro" id="IPR002931">
    <property type="entry name" value="Transglutaminase-like"/>
</dbReference>